<feature type="non-terminal residue" evidence="5">
    <location>
        <position position="1"/>
    </location>
</feature>
<evidence type="ECO:0000256" key="2">
    <source>
        <dbReference type="ARBA" id="ARBA00011353"/>
    </source>
</evidence>
<comment type="subcellular location">
    <subcellularLocation>
        <location evidence="1">Nucleus</location>
    </subcellularLocation>
</comment>
<evidence type="ECO:0000256" key="1">
    <source>
        <dbReference type="ARBA" id="ARBA00004123"/>
    </source>
</evidence>
<comment type="caution">
    <text evidence="5">The sequence shown here is derived from an EMBL/GenBank/DDBJ whole genome shotgun (WGS) entry which is preliminary data.</text>
</comment>
<proteinExistence type="predicted"/>
<protein>
    <submittedName>
        <fullName evidence="5">Chromo shadow domain from Swi6 protein</fullName>
    </submittedName>
</protein>
<evidence type="ECO:0000259" key="4">
    <source>
        <dbReference type="Pfam" id="PF01393"/>
    </source>
</evidence>
<accession>A0A9P8CHZ8</accession>
<name>A0A9P8CHZ8_9HELO</name>
<feature type="domain" description="Chromo shadow" evidence="4">
    <location>
        <begin position="2"/>
        <end position="55"/>
    </location>
</feature>
<evidence type="ECO:0000313" key="5">
    <source>
        <dbReference type="EMBL" id="KAG9247844.1"/>
    </source>
</evidence>
<organism evidence="5 6">
    <name type="scientific">Calycina marina</name>
    <dbReference type="NCBI Taxonomy" id="1763456"/>
    <lineage>
        <taxon>Eukaryota</taxon>
        <taxon>Fungi</taxon>
        <taxon>Dikarya</taxon>
        <taxon>Ascomycota</taxon>
        <taxon>Pezizomycotina</taxon>
        <taxon>Leotiomycetes</taxon>
        <taxon>Helotiales</taxon>
        <taxon>Pezizellaceae</taxon>
        <taxon>Calycina</taxon>
    </lineage>
</organism>
<keyword evidence="6" id="KW-1185">Reference proteome</keyword>
<dbReference type="OrthoDB" id="433924at2759"/>
<keyword evidence="3" id="KW-0539">Nucleus</keyword>
<evidence type="ECO:0000256" key="3">
    <source>
        <dbReference type="ARBA" id="ARBA00023242"/>
    </source>
</evidence>
<sequence length="65" mass="7659">SWEKQVDSIEVSRRLHGRFAVNLTWESGHRTVHTPAEAYKNCPQRMIDFFESNMDFCENEIVVDT</sequence>
<dbReference type="InterPro" id="IPR016197">
    <property type="entry name" value="Chromo-like_dom_sf"/>
</dbReference>
<dbReference type="Gene3D" id="2.40.50.40">
    <property type="match status" value="1"/>
</dbReference>
<reference evidence="5" key="1">
    <citation type="journal article" date="2021" name="IMA Fungus">
        <title>Genomic characterization of three marine fungi, including Emericellopsis atlantica sp. nov. with signatures of a generalist lifestyle and marine biomass degradation.</title>
        <authorList>
            <person name="Hagestad O.C."/>
            <person name="Hou L."/>
            <person name="Andersen J.H."/>
            <person name="Hansen E.H."/>
            <person name="Altermark B."/>
            <person name="Li C."/>
            <person name="Kuhnert E."/>
            <person name="Cox R.J."/>
            <person name="Crous P.W."/>
            <person name="Spatafora J.W."/>
            <person name="Lail K."/>
            <person name="Amirebrahimi M."/>
            <person name="Lipzen A."/>
            <person name="Pangilinan J."/>
            <person name="Andreopoulos W."/>
            <person name="Hayes R.D."/>
            <person name="Ng V."/>
            <person name="Grigoriev I.V."/>
            <person name="Jackson S.A."/>
            <person name="Sutton T.D.S."/>
            <person name="Dobson A.D.W."/>
            <person name="Rama T."/>
        </authorList>
    </citation>
    <scope>NUCLEOTIDE SEQUENCE</scope>
    <source>
        <strain evidence="5">TRa3180A</strain>
    </source>
</reference>
<comment type="subunit">
    <text evidence="2">Component of the NuA4 histone acetyltransferase complex.</text>
</comment>
<dbReference type="SUPFAM" id="SSF54160">
    <property type="entry name" value="Chromo domain-like"/>
    <property type="match status" value="1"/>
</dbReference>
<dbReference type="Pfam" id="PF01393">
    <property type="entry name" value="Chromo_shadow"/>
    <property type="match status" value="1"/>
</dbReference>
<dbReference type="Proteomes" id="UP000887226">
    <property type="component" value="Unassembled WGS sequence"/>
</dbReference>
<dbReference type="GO" id="GO:0005634">
    <property type="term" value="C:nucleus"/>
    <property type="evidence" value="ECO:0007669"/>
    <property type="project" value="UniProtKB-SubCell"/>
</dbReference>
<dbReference type="InterPro" id="IPR008251">
    <property type="entry name" value="Chromo_shadow_dom"/>
</dbReference>
<gene>
    <name evidence="5" type="ORF">BJ878DRAFT_414053</name>
</gene>
<evidence type="ECO:0000313" key="6">
    <source>
        <dbReference type="Proteomes" id="UP000887226"/>
    </source>
</evidence>
<dbReference type="EMBL" id="MU253762">
    <property type="protein sequence ID" value="KAG9247844.1"/>
    <property type="molecule type" value="Genomic_DNA"/>
</dbReference>
<dbReference type="AlphaFoldDB" id="A0A9P8CHZ8"/>